<dbReference type="EMBL" id="AZHW01000169">
    <property type="protein sequence ID" value="ETX02174.1"/>
    <property type="molecule type" value="Genomic_DNA"/>
</dbReference>
<protein>
    <submittedName>
        <fullName evidence="1">Uncharacterized protein</fullName>
    </submittedName>
</protein>
<sequence length="42" mass="4795">MNELIILAASLISLITATWKFLSKISIKKHQIDIEVKRGDKK</sequence>
<dbReference type="HOGENOM" id="CLU_3248784_0_0_7"/>
<evidence type="ECO:0000313" key="1">
    <source>
        <dbReference type="EMBL" id="ETX02174.1"/>
    </source>
</evidence>
<dbReference type="Proteomes" id="UP000019141">
    <property type="component" value="Unassembled WGS sequence"/>
</dbReference>
<dbReference type="AlphaFoldDB" id="W4LVM6"/>
<keyword evidence="2" id="KW-1185">Reference proteome</keyword>
<reference evidence="1 2" key="1">
    <citation type="journal article" date="2014" name="Nature">
        <title>An environmental bacterial taxon with a large and distinct metabolic repertoire.</title>
        <authorList>
            <person name="Wilson M.C."/>
            <person name="Mori T."/>
            <person name="Ruckert C."/>
            <person name="Uria A.R."/>
            <person name="Helf M.J."/>
            <person name="Takada K."/>
            <person name="Gernert C."/>
            <person name="Steffens U.A."/>
            <person name="Heycke N."/>
            <person name="Schmitt S."/>
            <person name="Rinke C."/>
            <person name="Helfrich E.J."/>
            <person name="Brachmann A.O."/>
            <person name="Gurgui C."/>
            <person name="Wakimoto T."/>
            <person name="Kracht M."/>
            <person name="Crusemann M."/>
            <person name="Hentschel U."/>
            <person name="Abe I."/>
            <person name="Matsunaga S."/>
            <person name="Kalinowski J."/>
            <person name="Takeyama H."/>
            <person name="Piel J."/>
        </authorList>
    </citation>
    <scope>NUCLEOTIDE SEQUENCE [LARGE SCALE GENOMIC DNA]</scope>
    <source>
        <strain evidence="2">TSY1</strain>
    </source>
</reference>
<name>W4LVM6_ENTF1</name>
<organism evidence="1 2">
    <name type="scientific">Entotheonella factor</name>
    <dbReference type="NCBI Taxonomy" id="1429438"/>
    <lineage>
        <taxon>Bacteria</taxon>
        <taxon>Pseudomonadati</taxon>
        <taxon>Nitrospinota/Tectimicrobiota group</taxon>
        <taxon>Candidatus Tectimicrobiota</taxon>
        <taxon>Candidatus Entotheonellia</taxon>
        <taxon>Candidatus Entotheonellales</taxon>
        <taxon>Candidatus Entotheonellaceae</taxon>
        <taxon>Candidatus Entotheonella</taxon>
    </lineage>
</organism>
<gene>
    <name evidence="1" type="ORF">ETSY1_04490</name>
</gene>
<evidence type="ECO:0000313" key="2">
    <source>
        <dbReference type="Proteomes" id="UP000019141"/>
    </source>
</evidence>
<accession>W4LVM6</accession>
<proteinExistence type="predicted"/>
<comment type="caution">
    <text evidence="1">The sequence shown here is derived from an EMBL/GenBank/DDBJ whole genome shotgun (WGS) entry which is preliminary data.</text>
</comment>